<dbReference type="Proteomes" id="UP000515165">
    <property type="component" value="Chromosome 4"/>
</dbReference>
<evidence type="ECO:0000313" key="3">
    <source>
        <dbReference type="RefSeq" id="XP_027457727.1"/>
    </source>
</evidence>
<evidence type="ECO:0000313" key="2">
    <source>
        <dbReference type="Proteomes" id="UP000515165"/>
    </source>
</evidence>
<accession>A0A6J2DSS2</accession>
<dbReference type="GeneID" id="113926674"/>
<reference evidence="3" key="1">
    <citation type="submission" date="2025-08" db="UniProtKB">
        <authorList>
            <consortium name="RefSeq"/>
        </authorList>
    </citation>
    <scope>IDENTIFICATION</scope>
    <source>
        <tissue evidence="3">Blood</tissue>
    </source>
</reference>
<keyword evidence="2" id="KW-1185">Reference proteome</keyword>
<evidence type="ECO:0000256" key="1">
    <source>
        <dbReference type="SAM" id="MobiDB-lite"/>
    </source>
</evidence>
<organism evidence="2 3">
    <name type="scientific">Zalophus californianus</name>
    <name type="common">California sealion</name>
    <dbReference type="NCBI Taxonomy" id="9704"/>
    <lineage>
        <taxon>Eukaryota</taxon>
        <taxon>Metazoa</taxon>
        <taxon>Chordata</taxon>
        <taxon>Craniata</taxon>
        <taxon>Vertebrata</taxon>
        <taxon>Euteleostomi</taxon>
        <taxon>Mammalia</taxon>
        <taxon>Eutheria</taxon>
        <taxon>Laurasiatheria</taxon>
        <taxon>Carnivora</taxon>
        <taxon>Caniformia</taxon>
        <taxon>Pinnipedia</taxon>
        <taxon>Otariidae</taxon>
        <taxon>Zalophus</taxon>
    </lineage>
</organism>
<gene>
    <name evidence="3" type="primary">LOC113926674</name>
</gene>
<proteinExistence type="predicted"/>
<dbReference type="RefSeq" id="XP_027457727.1">
    <property type="nucleotide sequence ID" value="XM_027601926.2"/>
</dbReference>
<dbReference type="AlphaFoldDB" id="A0A6J2DSS2"/>
<sequence>MVEGGEGKALSSQSNSSNLFQKPYLITSVYGSLATTSTRKAGKYFIAEDTDSPNNKGHALHGKGLPSHPEKYSFKGAWGQCGIPSHFILGGGNLGNIFGLRPSHAAIPRQELCNGASRAGGRGGKKRGRLPQCQLFFSSLGNREARRRGQDGEDPDGLKAGPRKPRFAAEAASTESRGGRPRSAPETAPARFPGLRRGPRVEGAGARAGTATPGEGGGGERAAGSPPRPRRGSPGPYFRLEHPGFQRRHAPARRLALSDGDAAVRVRRNLRGSREPPGPPASPRRPRAARSPRLPRGLSGGRPGSPRRDVLSGLRLADKSSVGFITHVTVLVTCVLLLASLRALPGTSGHSPF</sequence>
<dbReference type="OrthoDB" id="10679201at2759"/>
<feature type="region of interest" description="Disordered" evidence="1">
    <location>
        <begin position="139"/>
        <end position="310"/>
    </location>
</feature>
<protein>
    <submittedName>
        <fullName evidence="3">Collagen alpha-1(I) chain-like</fullName>
    </submittedName>
</protein>
<dbReference type="KEGG" id="zca:113926674"/>
<name>A0A6J2DSS2_ZALCA</name>
<feature type="compositionally biased region" description="Low complexity" evidence="1">
    <location>
        <begin position="203"/>
        <end position="213"/>
    </location>
</feature>